<name>A0A8J6P4W0_9FLAO</name>
<protein>
    <submittedName>
        <fullName evidence="3">Glucose-1-phosphate thymidylyltransferase</fullName>
    </submittedName>
</protein>
<organism evidence="3 4">
    <name type="scientific">Taishania pollutisoli</name>
    <dbReference type="NCBI Taxonomy" id="2766479"/>
    <lineage>
        <taxon>Bacteria</taxon>
        <taxon>Pseudomonadati</taxon>
        <taxon>Bacteroidota</taxon>
        <taxon>Flavobacteriia</taxon>
        <taxon>Flavobacteriales</taxon>
        <taxon>Crocinitomicaceae</taxon>
        <taxon>Taishania</taxon>
    </lineage>
</organism>
<dbReference type="PANTHER" id="PTHR43584">
    <property type="entry name" value="NUCLEOTIDYL TRANSFERASE"/>
    <property type="match status" value="1"/>
</dbReference>
<evidence type="ECO:0000313" key="3">
    <source>
        <dbReference type="EMBL" id="MBC9811747.1"/>
    </source>
</evidence>
<dbReference type="GO" id="GO:0016779">
    <property type="term" value="F:nucleotidyltransferase activity"/>
    <property type="evidence" value="ECO:0007669"/>
    <property type="project" value="UniProtKB-ARBA"/>
</dbReference>
<dbReference type="PANTHER" id="PTHR43584:SF9">
    <property type="entry name" value="TRANSFERASE HEXAPEPTIDE REPEAT CONTAINING PROTEIN"/>
    <property type="match status" value="1"/>
</dbReference>
<dbReference type="InterPro" id="IPR050065">
    <property type="entry name" value="GlmU-like"/>
</dbReference>
<dbReference type="Pfam" id="PF13562">
    <property type="entry name" value="NTP_transf_4"/>
    <property type="match status" value="1"/>
</dbReference>
<dbReference type="Gene3D" id="2.160.10.10">
    <property type="entry name" value="Hexapeptide repeat proteins"/>
    <property type="match status" value="1"/>
</dbReference>
<dbReference type="AlphaFoldDB" id="A0A8J6P4W0"/>
<keyword evidence="4" id="KW-1185">Reference proteome</keyword>
<dbReference type="GO" id="GO:0016746">
    <property type="term" value="F:acyltransferase activity"/>
    <property type="evidence" value="ECO:0007669"/>
    <property type="project" value="UniProtKB-KW"/>
</dbReference>
<accession>A0A8J6P4W0</accession>
<evidence type="ECO:0000313" key="4">
    <source>
        <dbReference type="Proteomes" id="UP000652681"/>
    </source>
</evidence>
<comment type="caution">
    <text evidence="3">The sequence shown here is derived from an EMBL/GenBank/DDBJ whole genome shotgun (WGS) entry which is preliminary data.</text>
</comment>
<dbReference type="NCBIfam" id="TIGR03991">
    <property type="entry name" value="alt_bact_glmU"/>
    <property type="match status" value="1"/>
</dbReference>
<evidence type="ECO:0000256" key="2">
    <source>
        <dbReference type="ARBA" id="ARBA00023315"/>
    </source>
</evidence>
<keyword evidence="2" id="KW-0012">Acyltransferase</keyword>
<gene>
    <name evidence="3" type="ORF">H9Y05_04585</name>
</gene>
<proteinExistence type="predicted"/>
<reference evidence="3" key="1">
    <citation type="submission" date="2020-09" db="EMBL/GenBank/DDBJ databases">
        <title>Taishania pollutisoli gen. nov., sp. nov., Isolated from Tetrabromobisphenol A-Contaminated Soil.</title>
        <authorList>
            <person name="Chen Q."/>
        </authorList>
    </citation>
    <scope>NUCLEOTIDE SEQUENCE</scope>
    <source>
        <strain evidence="3">CZZ-1</strain>
    </source>
</reference>
<dbReference type="Proteomes" id="UP000652681">
    <property type="component" value="Unassembled WGS sequence"/>
</dbReference>
<evidence type="ECO:0000256" key="1">
    <source>
        <dbReference type="ARBA" id="ARBA00022679"/>
    </source>
</evidence>
<dbReference type="InterPro" id="IPR011004">
    <property type="entry name" value="Trimer_LpxA-like_sf"/>
</dbReference>
<dbReference type="SUPFAM" id="SSF51161">
    <property type="entry name" value="Trimeric LpxA-like enzymes"/>
    <property type="match status" value="1"/>
</dbReference>
<keyword evidence="1" id="KW-0808">Transferase</keyword>
<dbReference type="RefSeq" id="WP_216713619.1">
    <property type="nucleotide sequence ID" value="NZ_JACVEL010000002.1"/>
</dbReference>
<dbReference type="EMBL" id="JACVEL010000002">
    <property type="protein sequence ID" value="MBC9811747.1"/>
    <property type="molecule type" value="Genomic_DNA"/>
</dbReference>
<dbReference type="InterPro" id="IPR023917">
    <property type="entry name" value="Bifunctiontional_GlmU_bac-type"/>
</dbReference>
<sequence>MKLVLADNGLHKRFAPLTLTRPVADLRIGILTNTERWKFLANAEVYYETETYLQGKFVTSEDRDITINATVIPSRELAEVILSLPDNSVLNYGTTELARKGNGVNQVRWTGEQPLIISQRWHLYQFNGTALEQDFQLLTKDRVSQPLSVTNTVIGDPSQIFLEEGAVVEASMLNTKSGPIYIGKDAEIMEGCSVRGGLALGEHAALKMGAKVYGAVTLGPHCKVGGEVNNVVFQAYSNKGHDGFLGNALIGEWCNLGADTNTSNLKNNYGNVSTYSYEAEAEIKTDVQFMGVCMGDHSKCGINTMFNTATVVGVSCNVFGAEFPNKFVPSFSWGGQSPVPFQFDKAVEYANNMMRRRGMELTNEEIDILREIHSQKTKSNP</sequence>